<evidence type="ECO:0000313" key="2">
    <source>
        <dbReference type="EMBL" id="MXP30936.1"/>
    </source>
</evidence>
<accession>A0A845AR05</accession>
<sequence length="219" mass="22174">MKNMLRTGAAIAVAAGAMIAVPAHAQADNEATANAKAEILSALTLEVETGTLLDFGKITVTDTSADPSLNTYDAVLSDNLGSPEITCADAELICSGTVNMPQFNISGGTASKPVVISLPSAAITLSETGGDTMSVSGWTSTEELNALVQDTDPVTGDPLFNPDNSPVLVRSGDATTAAPGMVLDGSGEGSFIVGATLAVRGDQSVGVYTGQFDVSVNYE</sequence>
<evidence type="ECO:0000313" key="3">
    <source>
        <dbReference type="EMBL" id="MXP33696.1"/>
    </source>
</evidence>
<evidence type="ECO:0000313" key="4">
    <source>
        <dbReference type="Proteomes" id="UP000446786"/>
    </source>
</evidence>
<feature type="chain" id="PRO_5044663580" evidence="1">
    <location>
        <begin position="26"/>
        <end position="219"/>
    </location>
</feature>
<gene>
    <name evidence="2" type="ORF">GRI94_03755</name>
    <name evidence="3" type="ORF">GRI94_17845</name>
</gene>
<dbReference type="OrthoDB" id="7428481at2"/>
<dbReference type="EMBL" id="WTYE01000001">
    <property type="protein sequence ID" value="MXP33696.1"/>
    <property type="molecule type" value="Genomic_DNA"/>
</dbReference>
<dbReference type="AlphaFoldDB" id="A0A845AR05"/>
<feature type="signal peptide" evidence="1">
    <location>
        <begin position="1"/>
        <end position="25"/>
    </location>
</feature>
<dbReference type="Pfam" id="PF14352">
    <property type="entry name" value="DUF4402"/>
    <property type="match status" value="1"/>
</dbReference>
<keyword evidence="1" id="KW-0732">Signal</keyword>
<protein>
    <submittedName>
        <fullName evidence="2">DUF4402 domain-containing protein</fullName>
    </submittedName>
</protein>
<dbReference type="RefSeq" id="WP_160778427.1">
    <property type="nucleotide sequence ID" value="NZ_BAAAZF010000001.1"/>
</dbReference>
<reference evidence="2 4" key="1">
    <citation type="submission" date="2019-12" db="EMBL/GenBank/DDBJ databases">
        <title>Genomic-based taxomic classification of the family Erythrobacteraceae.</title>
        <authorList>
            <person name="Xu L."/>
        </authorList>
    </citation>
    <scope>NUCLEOTIDE SEQUENCE [LARGE SCALE GENOMIC DNA]</scope>
    <source>
        <strain evidence="2 4">JCM 16677</strain>
    </source>
</reference>
<dbReference type="EMBL" id="WTYE01000001">
    <property type="protein sequence ID" value="MXP30936.1"/>
    <property type="molecule type" value="Genomic_DNA"/>
</dbReference>
<evidence type="ECO:0000256" key="1">
    <source>
        <dbReference type="SAM" id="SignalP"/>
    </source>
</evidence>
<organism evidence="2 4">
    <name type="scientific">Parerythrobacter jejuensis</name>
    <dbReference type="NCBI Taxonomy" id="795812"/>
    <lineage>
        <taxon>Bacteria</taxon>
        <taxon>Pseudomonadati</taxon>
        <taxon>Pseudomonadota</taxon>
        <taxon>Alphaproteobacteria</taxon>
        <taxon>Sphingomonadales</taxon>
        <taxon>Erythrobacteraceae</taxon>
        <taxon>Parerythrobacter</taxon>
    </lineage>
</organism>
<dbReference type="Proteomes" id="UP000446786">
    <property type="component" value="Unassembled WGS sequence"/>
</dbReference>
<comment type="caution">
    <text evidence="2">The sequence shown here is derived from an EMBL/GenBank/DDBJ whole genome shotgun (WGS) entry which is preliminary data.</text>
</comment>
<dbReference type="InterPro" id="IPR025514">
    <property type="entry name" value="DUF4402"/>
</dbReference>
<proteinExistence type="predicted"/>
<name>A0A845AR05_9SPHN</name>
<keyword evidence="4" id="KW-1185">Reference proteome</keyword>